<dbReference type="Gene3D" id="3.40.20.10">
    <property type="entry name" value="Severin"/>
    <property type="match status" value="7"/>
</dbReference>
<evidence type="ECO:0000313" key="11">
    <source>
        <dbReference type="EMBL" id="MQL74810.1"/>
    </source>
</evidence>
<reference evidence="11" key="1">
    <citation type="submission" date="2017-07" db="EMBL/GenBank/DDBJ databases">
        <title>Taro Niue Genome Assembly and Annotation.</title>
        <authorList>
            <person name="Atibalentja N."/>
            <person name="Keating K."/>
            <person name="Fields C.J."/>
        </authorList>
    </citation>
    <scope>NUCLEOTIDE SEQUENCE</scope>
    <source>
        <strain evidence="11">Niue_2</strain>
        <tissue evidence="11">Leaf</tissue>
    </source>
</reference>
<dbReference type="SMART" id="SM00262">
    <property type="entry name" value="GEL"/>
    <property type="match status" value="6"/>
</dbReference>
<evidence type="ECO:0000256" key="4">
    <source>
        <dbReference type="ARBA" id="ARBA00022490"/>
    </source>
</evidence>
<dbReference type="Pfam" id="PF02209">
    <property type="entry name" value="VHP"/>
    <property type="match status" value="1"/>
</dbReference>
<dbReference type="GO" id="GO:0032432">
    <property type="term" value="C:actin filament bundle"/>
    <property type="evidence" value="ECO:0007669"/>
    <property type="project" value="UniProtKB-ARBA"/>
</dbReference>
<evidence type="ECO:0000256" key="5">
    <source>
        <dbReference type="ARBA" id="ARBA00022737"/>
    </source>
</evidence>
<feature type="compositionally biased region" description="Polar residues" evidence="9">
    <location>
        <begin position="787"/>
        <end position="800"/>
    </location>
</feature>
<dbReference type="PROSITE" id="PS51089">
    <property type="entry name" value="HP"/>
    <property type="match status" value="1"/>
</dbReference>
<evidence type="ECO:0000256" key="7">
    <source>
        <dbReference type="ARBA" id="ARBA00023203"/>
    </source>
</evidence>
<organism evidence="11 12">
    <name type="scientific">Colocasia esculenta</name>
    <name type="common">Wild taro</name>
    <name type="synonym">Arum esculentum</name>
    <dbReference type="NCBI Taxonomy" id="4460"/>
    <lineage>
        <taxon>Eukaryota</taxon>
        <taxon>Viridiplantae</taxon>
        <taxon>Streptophyta</taxon>
        <taxon>Embryophyta</taxon>
        <taxon>Tracheophyta</taxon>
        <taxon>Spermatophyta</taxon>
        <taxon>Magnoliopsida</taxon>
        <taxon>Liliopsida</taxon>
        <taxon>Araceae</taxon>
        <taxon>Aroideae</taxon>
        <taxon>Colocasieae</taxon>
        <taxon>Colocasia</taxon>
    </lineage>
</organism>
<keyword evidence="8" id="KW-0206">Cytoskeleton</keyword>
<feature type="region of interest" description="Disordered" evidence="9">
    <location>
        <begin position="704"/>
        <end position="754"/>
    </location>
</feature>
<dbReference type="GO" id="GO:0007015">
    <property type="term" value="P:actin filament organization"/>
    <property type="evidence" value="ECO:0007669"/>
    <property type="project" value="UniProtKB-ARBA"/>
</dbReference>
<dbReference type="InterPro" id="IPR036886">
    <property type="entry name" value="Villin_headpiece_dom_sf"/>
</dbReference>
<dbReference type="PANTHER" id="PTHR11977:SF51">
    <property type="entry name" value="PROTEIN FLIGHTLESS-1 HOMOLOG"/>
    <property type="match status" value="1"/>
</dbReference>
<evidence type="ECO:0000256" key="3">
    <source>
        <dbReference type="ARBA" id="ARBA00022467"/>
    </source>
</evidence>
<dbReference type="PANTHER" id="PTHR11977">
    <property type="entry name" value="VILLIN"/>
    <property type="match status" value="1"/>
</dbReference>
<dbReference type="Proteomes" id="UP000652761">
    <property type="component" value="Unassembled WGS sequence"/>
</dbReference>
<keyword evidence="12" id="KW-1185">Reference proteome</keyword>
<dbReference type="FunFam" id="3.40.20.10:FF:000002">
    <property type="entry name" value="Gelsolin"/>
    <property type="match status" value="1"/>
</dbReference>
<dbReference type="CDD" id="cd11288">
    <property type="entry name" value="gelsolin_S5_like"/>
    <property type="match status" value="1"/>
</dbReference>
<dbReference type="InterPro" id="IPR029006">
    <property type="entry name" value="ADF-H/Gelsolin-like_dom_sf"/>
</dbReference>
<evidence type="ECO:0000256" key="1">
    <source>
        <dbReference type="ARBA" id="ARBA00004245"/>
    </source>
</evidence>
<feature type="compositionally biased region" description="Polar residues" evidence="9">
    <location>
        <begin position="731"/>
        <end position="740"/>
    </location>
</feature>
<evidence type="ECO:0000259" key="10">
    <source>
        <dbReference type="PROSITE" id="PS51089"/>
    </source>
</evidence>
<evidence type="ECO:0000256" key="9">
    <source>
        <dbReference type="SAM" id="MobiDB-lite"/>
    </source>
</evidence>
<dbReference type="FunFam" id="3.40.20.10:FF:000001">
    <property type="entry name" value="Gelsolin"/>
    <property type="match status" value="1"/>
</dbReference>
<dbReference type="InterPro" id="IPR007123">
    <property type="entry name" value="Gelsolin-like_dom"/>
</dbReference>
<dbReference type="SUPFAM" id="SSF47050">
    <property type="entry name" value="VHP, Villin headpiece domain"/>
    <property type="match status" value="1"/>
</dbReference>
<dbReference type="CDD" id="cd11290">
    <property type="entry name" value="gelsolin_S1_like"/>
    <property type="match status" value="1"/>
</dbReference>
<keyword evidence="7" id="KW-0009">Actin-binding</keyword>
<comment type="caution">
    <text evidence="11">The sequence shown here is derived from an EMBL/GenBank/DDBJ whole genome shotgun (WGS) entry which is preliminary data.</text>
</comment>
<gene>
    <name evidence="11" type="ORF">Taro_007180</name>
</gene>
<proteinExistence type="inferred from homology"/>
<feature type="region of interest" description="Disordered" evidence="9">
    <location>
        <begin position="770"/>
        <end position="845"/>
    </location>
</feature>
<evidence type="ECO:0000256" key="8">
    <source>
        <dbReference type="ARBA" id="ARBA00023212"/>
    </source>
</evidence>
<keyword evidence="5" id="KW-0677">Repeat</keyword>
<keyword evidence="6" id="KW-0106">Calcium</keyword>
<dbReference type="OrthoDB" id="6375767at2759"/>
<evidence type="ECO:0000256" key="2">
    <source>
        <dbReference type="ARBA" id="ARBA00008418"/>
    </source>
</evidence>
<feature type="domain" description="HP" evidence="10">
    <location>
        <begin position="842"/>
        <end position="907"/>
    </location>
</feature>
<dbReference type="CDD" id="cd11292">
    <property type="entry name" value="gelsolin_S3_like"/>
    <property type="match status" value="1"/>
</dbReference>
<sequence>MSTSTKNLDPAFQGVGQRVGTEIWRIENFQPVPLPKSDYGKFYSGDSYIVLQTTAGKGGAYLYDIHFWIGKDTSQDEAGTAAIKTVELDAVLGGRAIQHRELQGYESDKFLSYFKPCIVPLEGGVASGFKKVEEEQFETRLYVCKGKRVVRLKQVPFARSSLNHDDVFILDTKDKIFQFNGANSNIQERAKALEVIQYLKDTYHEGKCDVAIVDDGKLVAESDSGEFWVLFGGFAPIGKKVASEEDVSLETTAGMLYSITDGQLKLEDGTLSKAMLENNKCYLLDCGAEVFVWVGRITTVDDRKAACQAAEEFIVSENRPKSTRITRVIQGFETHSFKSNFESWPMGTGTASGEEGRGKVAALLKQQGVDVKGAGKTAPVNEDVPPLLEGSGKIEVWCINGSAKTPILQEEIGKFYSGDCYIILYTYHAGDRKEEFYLCCWMGKDSTQGRIFQGKEPPQFVALFQPMIVFKGGISSGYKKSIAANNLKDETYTSDGIALIRISGTSVHNNKALQVDAVATALSSADCFLLQSGSSLFIWHGNSSSFEQQQWAAKVAEFLKPGVALKYAKEGTESSAFWFALGGKQNYPSEKVPQETVNEVFNFSQDDLLTEDILILDTHAEIFVWIGQCVDPKEKQKAFEIGQKYIELAVALEGLSADVPLYKVTEGNEPCFFTTYFAWDNTKATVQGNSFTKKLCYLFGTAPHASESHDRSNDSRSGPTQRASAMAALSSAFNPSSGAKTSAPKPARIGQGSQRAAAVAALSTVLTAEKSSEISRPRFSRSPSPEVTISGSVKGGNTTSDVEDAPEDSAEKETTVADENVVLENSEADSDVKVDSPQADENGGECTFSYERLKSKSTNPAKGIDYKRREAYLSNAEFESILGMTKEAFYQQPKWKQDMQKRKVDLF</sequence>
<dbReference type="GO" id="GO:0051014">
    <property type="term" value="P:actin filament severing"/>
    <property type="evidence" value="ECO:0007669"/>
    <property type="project" value="TreeGrafter"/>
</dbReference>
<dbReference type="FunFam" id="3.40.20.10:FF:000028">
    <property type="entry name" value="Villin-like 1"/>
    <property type="match status" value="1"/>
</dbReference>
<dbReference type="CDD" id="cd11289">
    <property type="entry name" value="gelsolin_S2_like"/>
    <property type="match status" value="1"/>
</dbReference>
<dbReference type="GO" id="GO:0051693">
    <property type="term" value="P:actin filament capping"/>
    <property type="evidence" value="ECO:0007669"/>
    <property type="project" value="UniProtKB-KW"/>
</dbReference>
<dbReference type="InterPro" id="IPR007122">
    <property type="entry name" value="Villin/Gelsolin"/>
</dbReference>
<dbReference type="SUPFAM" id="SSF55753">
    <property type="entry name" value="Actin depolymerizing proteins"/>
    <property type="match status" value="6"/>
</dbReference>
<comment type="subcellular location">
    <subcellularLocation>
        <location evidence="1">Cytoplasm</location>
        <location evidence="1">Cytoskeleton</location>
    </subcellularLocation>
</comment>
<keyword evidence="3" id="KW-0117">Actin capping</keyword>
<dbReference type="EMBL" id="NMUH01000224">
    <property type="protein sequence ID" value="MQL74810.1"/>
    <property type="molecule type" value="Genomic_DNA"/>
</dbReference>
<dbReference type="GO" id="GO:0051015">
    <property type="term" value="F:actin filament binding"/>
    <property type="evidence" value="ECO:0007669"/>
    <property type="project" value="InterPro"/>
</dbReference>
<evidence type="ECO:0000313" key="12">
    <source>
        <dbReference type="Proteomes" id="UP000652761"/>
    </source>
</evidence>
<dbReference type="Gene3D" id="1.10.950.10">
    <property type="entry name" value="Villin headpiece domain"/>
    <property type="match status" value="1"/>
</dbReference>
<dbReference type="SMART" id="SM00153">
    <property type="entry name" value="VHP"/>
    <property type="match status" value="1"/>
</dbReference>
<dbReference type="AlphaFoldDB" id="A0A843TYZ4"/>
<evidence type="ECO:0000256" key="6">
    <source>
        <dbReference type="ARBA" id="ARBA00022837"/>
    </source>
</evidence>
<dbReference type="FunFam" id="3.40.20.10:FF:000039">
    <property type="entry name" value="Villin-4"/>
    <property type="match status" value="1"/>
</dbReference>
<dbReference type="InterPro" id="IPR003128">
    <property type="entry name" value="Villin_headpiece"/>
</dbReference>
<dbReference type="PRINTS" id="PR00597">
    <property type="entry name" value="GELSOLIN"/>
</dbReference>
<protein>
    <recommendedName>
        <fullName evidence="10">HP domain-containing protein</fullName>
    </recommendedName>
</protein>
<dbReference type="Pfam" id="PF00626">
    <property type="entry name" value="Gelsolin"/>
    <property type="match status" value="5"/>
</dbReference>
<dbReference type="CDD" id="cd11291">
    <property type="entry name" value="gelsolin_S6_like"/>
    <property type="match status" value="1"/>
</dbReference>
<accession>A0A843TYZ4</accession>
<comment type="similarity">
    <text evidence="2">Belongs to the villin/gelsolin family.</text>
</comment>
<keyword evidence="4" id="KW-0963">Cytoplasm</keyword>
<name>A0A843TYZ4_COLES</name>